<evidence type="ECO:0000256" key="5">
    <source>
        <dbReference type="ARBA" id="ARBA00022737"/>
    </source>
</evidence>
<dbReference type="Gene3D" id="3.40.366.10">
    <property type="entry name" value="Malonyl-Coenzyme A Acyl Carrier Protein, domain 2"/>
    <property type="match status" value="4"/>
</dbReference>
<feature type="active site" description="Proton donor; for dehydratase activity" evidence="14">
    <location>
        <position position="2653"/>
    </location>
</feature>
<dbReference type="SUPFAM" id="SSF51735">
    <property type="entry name" value="NAD(P)-binding Rossmann-fold domains"/>
    <property type="match status" value="8"/>
</dbReference>
<dbReference type="InterPro" id="IPR020841">
    <property type="entry name" value="PKS_Beta-ketoAc_synthase_dom"/>
</dbReference>
<dbReference type="FunFam" id="1.10.1200.10:FF:000007">
    <property type="entry name" value="Probable polyketide synthase pks17"/>
    <property type="match status" value="2"/>
</dbReference>
<evidence type="ECO:0000256" key="10">
    <source>
        <dbReference type="ARBA" id="ARBA00060158"/>
    </source>
</evidence>
<dbReference type="EC" id="2.3.1.94" evidence="13"/>
<dbReference type="SUPFAM" id="SSF52151">
    <property type="entry name" value="FabD/lysophospholipase-like"/>
    <property type="match status" value="4"/>
</dbReference>
<dbReference type="Pfam" id="PF22953">
    <property type="entry name" value="SpnB_Rossmann"/>
    <property type="match status" value="3"/>
</dbReference>
<comment type="function">
    <text evidence="10">Involved in the biosynthesis of antibiotic erythromycin via the biosynthesis of its aglycone precursor, 6-deoxyerythronolide B (6-dEB).</text>
</comment>
<keyword evidence="5" id="KW-0677">Repeat</keyword>
<dbReference type="InterPro" id="IPR020807">
    <property type="entry name" value="PKS_DH"/>
</dbReference>
<dbReference type="Gene3D" id="3.40.47.10">
    <property type="match status" value="4"/>
</dbReference>
<feature type="region of interest" description="C-terminal hotdog fold" evidence="14">
    <location>
        <begin position="2598"/>
        <end position="2726"/>
    </location>
</feature>
<feature type="domain" description="Carrier" evidence="15">
    <location>
        <begin position="3084"/>
        <end position="3159"/>
    </location>
</feature>
<comment type="catalytic activity">
    <reaction evidence="9">
        <text>6 (S)-methylmalonyl-CoA + propanoyl-CoA + 6 NADPH + 12 H(+) = 6-deoxyerythronolide B + 6 CO2 + 6 NADP(+) + 7 CoA + H2O</text>
        <dbReference type="Rhea" id="RHEA:23068"/>
        <dbReference type="ChEBI" id="CHEBI:15377"/>
        <dbReference type="ChEBI" id="CHEBI:15378"/>
        <dbReference type="ChEBI" id="CHEBI:16089"/>
        <dbReference type="ChEBI" id="CHEBI:16526"/>
        <dbReference type="ChEBI" id="CHEBI:57287"/>
        <dbReference type="ChEBI" id="CHEBI:57327"/>
        <dbReference type="ChEBI" id="CHEBI:57392"/>
        <dbReference type="ChEBI" id="CHEBI:57783"/>
        <dbReference type="ChEBI" id="CHEBI:58349"/>
        <dbReference type="EC" id="2.3.1.94"/>
    </reaction>
</comment>
<dbReference type="InterPro" id="IPR049900">
    <property type="entry name" value="PKS_mFAS_DH"/>
</dbReference>
<feature type="domain" description="PKS/mFAS DH" evidence="17">
    <location>
        <begin position="5343"/>
        <end position="5595"/>
    </location>
</feature>
<keyword evidence="19" id="KW-1185">Reference proteome</keyword>
<feature type="domain" description="Ketosynthase family 3 (KS3)" evidence="16">
    <location>
        <begin position="1625"/>
        <end position="2037"/>
    </location>
</feature>
<feature type="domain" description="PKS/mFAS DH" evidence="17">
    <location>
        <begin position="884"/>
        <end position="1183"/>
    </location>
</feature>
<feature type="domain" description="Ketosynthase family 3 (KS3)" evidence="16">
    <location>
        <begin position="3176"/>
        <end position="3575"/>
    </location>
</feature>
<dbReference type="STRING" id="860235.AOZ06_26000"/>
<keyword evidence="4" id="KW-0808">Transferase</keyword>
<dbReference type="Pfam" id="PF14765">
    <property type="entry name" value="PS-DH"/>
    <property type="match status" value="3"/>
</dbReference>
<evidence type="ECO:0000256" key="13">
    <source>
        <dbReference type="ARBA" id="ARBA00066981"/>
    </source>
</evidence>
<dbReference type="Pfam" id="PF16197">
    <property type="entry name" value="KAsynt_C_assoc"/>
    <property type="match status" value="4"/>
</dbReference>
<evidence type="ECO:0000256" key="2">
    <source>
        <dbReference type="ARBA" id="ARBA00022450"/>
    </source>
</evidence>
<dbReference type="Pfam" id="PF08659">
    <property type="entry name" value="KR"/>
    <property type="match status" value="4"/>
</dbReference>
<dbReference type="CDD" id="cd08956">
    <property type="entry name" value="KR_3_FAS_SDR_x"/>
    <property type="match status" value="3"/>
</dbReference>
<accession>A0A0N9I200</accession>
<dbReference type="InterPro" id="IPR049551">
    <property type="entry name" value="PKS_DH_C"/>
</dbReference>
<evidence type="ECO:0000256" key="3">
    <source>
        <dbReference type="ARBA" id="ARBA00022553"/>
    </source>
</evidence>
<dbReference type="GO" id="GO:0031177">
    <property type="term" value="F:phosphopantetheine binding"/>
    <property type="evidence" value="ECO:0007669"/>
    <property type="project" value="InterPro"/>
</dbReference>
<dbReference type="InterPro" id="IPR009081">
    <property type="entry name" value="PP-bd_ACP"/>
</dbReference>
<dbReference type="SMART" id="SM00825">
    <property type="entry name" value="PKS_KS"/>
    <property type="match status" value="4"/>
</dbReference>
<evidence type="ECO:0000256" key="11">
    <source>
        <dbReference type="ARBA" id="ARBA00060622"/>
    </source>
</evidence>
<evidence type="ECO:0000256" key="12">
    <source>
        <dbReference type="ARBA" id="ARBA00063272"/>
    </source>
</evidence>
<comment type="subunit">
    <text evidence="12">Homodimer. Erythronolide synthase is composed of EryAI, EryAII and EryAIII multimodular (2 modules) polypeptides each coding for a functional synthase subunit which participates in 2 of the six FAS-like elongation steps required for formation of the polyketide. Module 1, 2, 3, 4, 5, and 6 participating in biosynthesis steps 1, 2, 3, 4, 5, and 6, respectively.</text>
</comment>
<dbReference type="InterPro" id="IPR050091">
    <property type="entry name" value="PKS_NRPS_Biosynth_Enz"/>
</dbReference>
<evidence type="ECO:0000256" key="7">
    <source>
        <dbReference type="ARBA" id="ARBA00023268"/>
    </source>
</evidence>
<dbReference type="CDD" id="cd00833">
    <property type="entry name" value="PKS"/>
    <property type="match status" value="4"/>
</dbReference>
<dbReference type="InterPro" id="IPR001227">
    <property type="entry name" value="Ac_transferase_dom_sf"/>
</dbReference>
<feature type="region of interest" description="N-terminal hotdog fold" evidence="14">
    <location>
        <begin position="2471"/>
        <end position="2589"/>
    </location>
</feature>
<dbReference type="InterPro" id="IPR036291">
    <property type="entry name" value="NAD(P)-bd_dom_sf"/>
</dbReference>
<dbReference type="InterPro" id="IPR014030">
    <property type="entry name" value="Ketoacyl_synth_N"/>
</dbReference>
<feature type="active site" description="Proton donor; for dehydratase activity" evidence="14">
    <location>
        <position position="1077"/>
    </location>
</feature>
<dbReference type="InterPro" id="IPR042104">
    <property type="entry name" value="PKS_dehydratase_sf"/>
</dbReference>
<evidence type="ECO:0000259" key="17">
    <source>
        <dbReference type="PROSITE" id="PS52019"/>
    </source>
</evidence>
<feature type="region of interest" description="N-terminal hotdog fold" evidence="14">
    <location>
        <begin position="884"/>
        <end position="1008"/>
    </location>
</feature>
<dbReference type="FunFam" id="3.40.366.10:FF:000002">
    <property type="entry name" value="Probable polyketide synthase 2"/>
    <property type="match status" value="1"/>
</dbReference>
<dbReference type="SMART" id="SM00826">
    <property type="entry name" value="PKS_DH"/>
    <property type="match status" value="3"/>
</dbReference>
<comment type="cofactor">
    <cofactor evidence="1">
        <name>pantetheine 4'-phosphate</name>
        <dbReference type="ChEBI" id="CHEBI:47942"/>
    </cofactor>
</comment>
<dbReference type="Proteomes" id="UP000063699">
    <property type="component" value="Chromosome"/>
</dbReference>
<evidence type="ECO:0000256" key="8">
    <source>
        <dbReference type="ARBA" id="ARBA00023315"/>
    </source>
</evidence>
<dbReference type="InterPro" id="IPR020806">
    <property type="entry name" value="PKS_PP-bd"/>
</dbReference>
<dbReference type="InterPro" id="IPR016039">
    <property type="entry name" value="Thiolase-like"/>
</dbReference>
<dbReference type="GO" id="GO:0033068">
    <property type="term" value="P:macrolide biosynthetic process"/>
    <property type="evidence" value="ECO:0007669"/>
    <property type="project" value="UniProtKB-ARBA"/>
</dbReference>
<feature type="active site" description="Proton donor; for dehydratase activity" evidence="14">
    <location>
        <position position="5522"/>
    </location>
</feature>
<dbReference type="InterPro" id="IPR049552">
    <property type="entry name" value="PKS_DH_N"/>
</dbReference>
<evidence type="ECO:0000256" key="14">
    <source>
        <dbReference type="PROSITE-ProRule" id="PRU01363"/>
    </source>
</evidence>
<dbReference type="GO" id="GO:0004312">
    <property type="term" value="F:fatty acid synthase activity"/>
    <property type="evidence" value="ECO:0007669"/>
    <property type="project" value="TreeGrafter"/>
</dbReference>
<dbReference type="InterPro" id="IPR036736">
    <property type="entry name" value="ACP-like_sf"/>
</dbReference>
<dbReference type="InterPro" id="IPR014031">
    <property type="entry name" value="Ketoacyl_synth_C"/>
</dbReference>
<feature type="region of interest" description="C-terminal hotdog fold" evidence="14">
    <location>
        <begin position="5467"/>
        <end position="5595"/>
    </location>
</feature>
<dbReference type="Gene3D" id="1.10.1200.10">
    <property type="entry name" value="ACP-like"/>
    <property type="match status" value="4"/>
</dbReference>
<dbReference type="PROSITE" id="PS50075">
    <property type="entry name" value="CARRIER"/>
    <property type="match status" value="4"/>
</dbReference>
<feature type="domain" description="Carrier" evidence="15">
    <location>
        <begin position="4398"/>
        <end position="4473"/>
    </location>
</feature>
<dbReference type="SUPFAM" id="SSF53901">
    <property type="entry name" value="Thiolase-like"/>
    <property type="match status" value="4"/>
</dbReference>
<dbReference type="InterPro" id="IPR032821">
    <property type="entry name" value="PKS_assoc"/>
</dbReference>
<evidence type="ECO:0000256" key="9">
    <source>
        <dbReference type="ARBA" id="ARBA00052442"/>
    </source>
</evidence>
<dbReference type="InterPro" id="IPR014043">
    <property type="entry name" value="Acyl_transferase_dom"/>
</dbReference>
<dbReference type="SMART" id="SM01294">
    <property type="entry name" value="PKS_PP_betabranch"/>
    <property type="match status" value="3"/>
</dbReference>
<dbReference type="PROSITE" id="PS52019">
    <property type="entry name" value="PKS_MFAS_DH"/>
    <property type="match status" value="3"/>
</dbReference>
<evidence type="ECO:0000256" key="6">
    <source>
        <dbReference type="ARBA" id="ARBA00023194"/>
    </source>
</evidence>
<dbReference type="PANTHER" id="PTHR43775:SF51">
    <property type="entry name" value="INACTIVE PHENOLPHTHIOCEROL SYNTHESIS POLYKETIDE SYNTHASE TYPE I PKS1-RELATED"/>
    <property type="match status" value="1"/>
</dbReference>
<dbReference type="Pfam" id="PF21089">
    <property type="entry name" value="PKS_DH_N"/>
    <property type="match status" value="3"/>
</dbReference>
<keyword evidence="3" id="KW-0597">Phosphoprotein</keyword>
<keyword evidence="2" id="KW-0596">Phosphopantetheine</keyword>
<dbReference type="InterPro" id="IPR006162">
    <property type="entry name" value="Ppantetheine_attach_site"/>
</dbReference>
<dbReference type="InterPro" id="IPR055123">
    <property type="entry name" value="SpnB-like_Rossmann"/>
</dbReference>
<dbReference type="GO" id="GO:0006633">
    <property type="term" value="P:fatty acid biosynthetic process"/>
    <property type="evidence" value="ECO:0007669"/>
    <property type="project" value="InterPro"/>
</dbReference>
<dbReference type="Pfam" id="PF00109">
    <property type="entry name" value="ketoacyl-synt"/>
    <property type="match status" value="4"/>
</dbReference>
<feature type="domain" description="Carrier" evidence="15">
    <location>
        <begin position="5979"/>
        <end position="6054"/>
    </location>
</feature>
<reference evidence="18 19" key="1">
    <citation type="submission" date="2015-07" db="EMBL/GenBank/DDBJ databases">
        <title>Genome sequencing of Kibdelosporangium phytohabitans.</title>
        <authorList>
            <person name="Qin S."/>
            <person name="Xing K."/>
        </authorList>
    </citation>
    <scope>NUCLEOTIDE SEQUENCE [LARGE SCALE GENOMIC DNA]</scope>
    <source>
        <strain evidence="18 19">KLBMP1111</strain>
    </source>
</reference>
<dbReference type="Pfam" id="PF00698">
    <property type="entry name" value="Acyl_transf_1"/>
    <property type="match status" value="4"/>
</dbReference>
<dbReference type="InterPro" id="IPR018201">
    <property type="entry name" value="Ketoacyl_synth_AS"/>
</dbReference>
<dbReference type="Pfam" id="PF00550">
    <property type="entry name" value="PP-binding"/>
    <property type="match status" value="4"/>
</dbReference>
<dbReference type="SMART" id="SM00827">
    <property type="entry name" value="PKS_AT"/>
    <property type="match status" value="4"/>
</dbReference>
<feature type="domain" description="PKS/mFAS DH" evidence="17">
    <location>
        <begin position="2471"/>
        <end position="2726"/>
    </location>
</feature>
<feature type="active site" description="Proton acceptor; for dehydratase activity" evidence="14">
    <location>
        <position position="5375"/>
    </location>
</feature>
<dbReference type="InterPro" id="IPR016036">
    <property type="entry name" value="Malonyl_transacylase_ACP-bd"/>
</dbReference>
<evidence type="ECO:0000313" key="19">
    <source>
        <dbReference type="Proteomes" id="UP000063699"/>
    </source>
</evidence>
<evidence type="ECO:0000259" key="16">
    <source>
        <dbReference type="PROSITE" id="PS52004"/>
    </source>
</evidence>
<dbReference type="EMBL" id="CP012752">
    <property type="protein sequence ID" value="ALG09889.1"/>
    <property type="molecule type" value="Genomic_DNA"/>
</dbReference>
<feature type="domain" description="Ketosynthase family 3 (KS3)" evidence="16">
    <location>
        <begin position="4485"/>
        <end position="4905"/>
    </location>
</feature>
<feature type="domain" description="Carrier" evidence="15">
    <location>
        <begin position="1533"/>
        <end position="1608"/>
    </location>
</feature>
<feature type="domain" description="Ketosynthase family 3 (KS3)" evidence="16">
    <location>
        <begin position="31"/>
        <end position="455"/>
    </location>
</feature>
<dbReference type="GO" id="GO:0004315">
    <property type="term" value="F:3-oxoacyl-[acyl-carrier-protein] synthase activity"/>
    <property type="evidence" value="ECO:0007669"/>
    <property type="project" value="InterPro"/>
</dbReference>
<feature type="region of interest" description="C-terminal hotdog fold" evidence="14">
    <location>
        <begin position="1019"/>
        <end position="1183"/>
    </location>
</feature>
<dbReference type="FunFam" id="3.40.47.10:FF:000019">
    <property type="entry name" value="Polyketide synthase type I"/>
    <property type="match status" value="4"/>
</dbReference>
<dbReference type="InterPro" id="IPR015083">
    <property type="entry name" value="NorB/c/GfsB-D-like_docking"/>
</dbReference>
<protein>
    <recommendedName>
        <fullName evidence="13">6-deoxyerythronolide-B synthase</fullName>
        <ecNumber evidence="13">2.3.1.94</ecNumber>
    </recommendedName>
</protein>
<comment type="pathway">
    <text evidence="11">Antibiotic biosynthesis; erythromycin biosynthesis.</text>
</comment>
<keyword evidence="7" id="KW-0511">Multifunctional enzyme</keyword>
<dbReference type="InterPro" id="IPR057326">
    <property type="entry name" value="KR_dom"/>
</dbReference>
<dbReference type="Pfam" id="PF08990">
    <property type="entry name" value="Docking"/>
    <property type="match status" value="1"/>
</dbReference>
<dbReference type="SUPFAM" id="SSF55048">
    <property type="entry name" value="Probable ACP-binding domain of malonyl-CoA ACP transacylase"/>
    <property type="match status" value="4"/>
</dbReference>
<dbReference type="Gene3D" id="3.40.50.720">
    <property type="entry name" value="NAD(P)-binding Rossmann-like Domain"/>
    <property type="match status" value="4"/>
</dbReference>
<evidence type="ECO:0000256" key="4">
    <source>
        <dbReference type="ARBA" id="ARBA00022679"/>
    </source>
</evidence>
<dbReference type="Gene3D" id="3.30.70.3290">
    <property type="match status" value="4"/>
</dbReference>
<dbReference type="Gene3D" id="3.10.129.110">
    <property type="entry name" value="Polyketide synthase dehydratase"/>
    <property type="match status" value="3"/>
</dbReference>
<dbReference type="KEGG" id="kphy:AOZ06_26000"/>
<dbReference type="SMART" id="SM00823">
    <property type="entry name" value="PKS_PP"/>
    <property type="match status" value="4"/>
</dbReference>
<feature type="active site" description="Proton acceptor; for dehydratase activity" evidence="14">
    <location>
        <position position="2503"/>
    </location>
</feature>
<proteinExistence type="predicted"/>
<dbReference type="PROSITE" id="PS00012">
    <property type="entry name" value="PHOSPHOPANTETHEINE"/>
    <property type="match status" value="2"/>
</dbReference>
<dbReference type="PROSITE" id="PS00606">
    <property type="entry name" value="KS3_1"/>
    <property type="match status" value="4"/>
</dbReference>
<sequence length="6117" mass="643528">MANEDKLRDHLKWVTGELRAARHQLARLQEREPVAIVAMSCRFPGGVRSPEDLWRLVGDGRDAITDFPADRGWDIERMYDPDPDQRGKTYVRAGGFLHDAADFDAGFFGISPREALATDPQQRLLLETSWEALERAGIDPMSVRGSATGVFAGMMYHDYGSRITEIPDGLEGYVSNGSAAGMASGRVAYTLGLQGPAVTVDTACSSALVSVHLAVQALRSGDCTLALAGGVTVMSTPRLFVEFSRQRGLSADGRCKAFSADADGFGSSEGAGMLLLERLSDARRNGHPVLAVIRGSAVNQDGASNGLTAPNGPAQERVIRAALADARLEPSDVDAVEAHGTGTTLGDPIEAHALLATYGQNRDRPLWLGTVKSNIGHTQAAAGVAGLIKAVMSLRHGVLPRTLHVNEPTPHVDWDSGAVRLLTEDQPWPQTGRPRRVGVSSFGASGTNAHTVIEQAAAEDVPDAPPVGGPVAWVLSARSDQALRARAQQLMSYTDRNPVDVAYSLARGAAHDLRAVVVARDAAGFRVGLDAVEQGVAAERGRVVFVFPGQGSQWLTMGLELMRDSPVFAGRMRECAAALAEFVDWDLVGVLRDADQLARVDVVQPALWAVMVSLAAVWESFGVVPDAVVGHSQGEIAAAVVSGGLSLTDAARVVALRSKALVGLAGRGGMAAVSLPSAQVEQMISGWGDRLSIAAVNGPTATVVAGDADAIGEFVASDDRVRRIAVDYASHSAHVDEIAAVLHTALAPITPLPPRIAFYSEERDPVLDAAYWYRNLRNTVRFDRAVRTLLADGHTTFIEVSPHPVLTSALADTDARATGTLRRDDGGLDRLLASVGEAYTHGAAVDWAPVTAGGRWVDLPTYPFQYQRFWLDPAERPTSASTAHALLESSVELARDGGLLLTGRLSLRSHPWLADHAVDGVVLVPGAALLELALHAGSLVGAGTVDELTLHQPLLVPEHGGIRIQLAVGSPDRSGHRPVVLHARLDDETDRPWAEHASGQLTPRSGDAAVLTEWPPAGARAVTVDDLYERLADTGFHYGPAFQGLRAAWRGDAALFADVVLPAGLDGDFGIHPALLDATLHALARERQGMLPFSWTNATLHATGATAVRVRLTVSTDSVSILLTDHTGLPVLTADLLLRPFSPAALRGTGTGDLLRMDWAPADSVTGQPAEVVAVNTPEQALAVLHRHLDTGTRVVLRTRRAVAVVPGEDVDPVAASVWGLVRAAQIEHPGRFVLLDSDEDATPAEPQVAVRGGVRYLPRLVRAETRPTDRLTGTVLITGGTGTLGSLVARHLVAEHGVRRLVLVSRSGGEHDLDGCDVDVVACDVSDRAAVAALLDGIDDLTGIVHAAGTLDDGMLDAITPGRLDSVFAAKAVAAQHLHELTVHRDVKFFVLFSSAAGVFGAAGQANYAAANAYLDGLAAHRRAQGLPATSLAWGLWHETSALTHGVDRTRMSRAGVAALSTEDGLGLFDAAVGGADAAVVAVKLDISALRAASEVPFLLRGLVPRRIREASADGRAWRDTLLALPAADRDRALLEMVRTNATVVLGLPETDLVPAARAFRELGVDSLMAVELRNRLGAVTGLRLAAAVVFDYPNPLALAEHLRAHLVGDHATDEPVQAARVDHDPVVIVGMACRYPGGVESPEDFWRLVSDGRDVIGDFPADRGWPAVGSVSGLGGFLDDADRFDAAFFGISPREALAMDPQQRLMLETSWEALERAGIDPRSLRGTRTGVFAGVMANNYANRLTDVPPDLQGHVLTGNTGSVVSGRVAYSLGLQGPTLTVDTACSSSLVALHLAARALRSGECTLALAGGVTVMASADSFVVFSQQGVLAADGRCKSFADAADGASWSEGVGVLVLERLSDARRNGHQVLAVVRGSAVNSDGASNGLTAPNGVAQQRVIRAALADAGLRPGDVDVVEGHGTGTVLGDPIEAGAVLATYGQDRDRPVLLGSVKSNIGHTQAASGVAGVIKMVQAIRNERLPRTLHVDRPSTRVDWTGGVDLLTEDREWPLDDRVRRAAVSSFGISGTNAHVIIEQPPVTAAVAPADTETVPWLLSAKTPEALRAAARQLARHGHTNAADVAYTLVKGRALMEHRAVAVGTAEQVRQALDALADGQPDPRLVTGVDTHSRTVFVFPGQGSQWLGMGLELVEGCPVFAERMRECATALSPFVDWDLFAVLRDAEALARVDVVQPVLWAVMVSLAAVWESFGVTPDAVIGHSQGEIAAAVVAGGLSLADGARIVALRSKALLALAGRGGMAAVPLPVSEVVGLIEPWGERLSIAAVNGPSSTVVAGADDAVAQFVASDERVRRIPVDYASHTAQVEAVKAELLDVLAEVTPTSGTVAFHSTVTGERLDTAELTAEYWYRNLRDQVRFDETVRGLSATFVEVSPHPVLALGIGTLRRDDGGWDRVLASVGEACVHGIPVNWDRALSGGRLTDLPTYPFQRERYWLTHTRTGDVTAAGLGNAGHPFLGATVDLADDDRIVLTGRIDPAAHDWIADHKIAGKTVLAGTALLDLALHAGRTTGCDRVDELTLHRPLEIAGDTRVQVVVDAPGESGRRSLTVFADTAGEWTTHATGVLAPAESAAFDVVIPPDAEEIGTDGLYDRFADAGFDYGPHFLGLRRVWRRGDELYAEVQLSARGFPVHPALLDAALHPLGFADITAGSVPFSWTGVTRFADADALRVRLRSSGTDTVSIQAVDTDGRPVFEARSLVVRPLRSSDALFRVEWHELAATTTTVDIPVLDADSVFDVLPVLQEHIADGTRLVLRTRRAVAVEPGQDVDPAAAAVWGLVRAAQTEHPGLFVLVDSDEETALVHDEPQIAIRNGVARVPRLARATGAPRTLSIGTVLVTGASGTLGRLITRHLVLAHGVRDLVLVSRSGRDDADELRALGASVRVVACDVSDRDAVETTLAGIDGLTGVVHLAGVLADGVVESQTADHLRTVFGPKADAARHLHELTGDLDFFVLFSSASGVLGGAGQASYAAANAYLDGLAQHRRATGLPATSLAWGLWDERSALTAGMTGTGLSTEEALGLFDVALGSAEPVLVPMRLDTAAVRAGGPVPPILTGLVKPKRVAARPADLLELVRAQVAAVLGLAGPGAVQVDRPLREAGFDSLLAIDLRNRLGTATGLQLPATTVFDYPTPEAIADMLRERLHGSKPAPARPAVAALDGDPVVIVGMGCRYPGGVTSPADLWRLVLDGVDAVSAFPGDRGWHTTQSATQQGGFLYDAGHFDAGFFDISPREAKAMDPQHRLLLETSWEALERAGIAPSSLRGSQTGVFTGVMHHDYQGNGSTGSLASGRIAYTYGLEGPALTVDTACSSSLVALHLAAQALRSGECTLALAGGVTVMAGAELFVEFTKLGGLSADGRCRSFAAGADGTGWGEGAGILVLERLSDARRNGHPVLAVVRGTAVNSDGKSNGITAPNGPSQQRVIRQALASAGLRASDVDVVEGHGTGTSLGDPIEAQALLATYGQDRDRPLRLGSVKSNIGHTQAAAGIAGVVKMVEAMRHGIVPPTLHAHEPSTEVDWTAGNVELVTEPAPWPRSGRPGRAAVSSFGLSGTNAHVILEQAPPPPEPTTVEDRLLPFPVSARTEEALRDQARRLLGASARSLDIARTLATRSSFEHRAVLLAANDADLSAQLTDLANGHTPSTPRSTTAFLFPGQGAQRLRMGHELYGRFGVFAEAFDEVDALLAVKSTVFGDDQDLLDQTRHAQAALFAVEVALYRLVESFGLRPAFLLGHSVGEVAAAHAAGVLSLPDACALVDARGRLMQQLPEGGAMVAINAPEEDVLASFNGEAGRVVVAAVNGPAATVVSGDEQPVLDVARRWTERGVRTRRLRVSHAFHSPRMDDMLARFAAELSGLSFAEARMPVVSTVTGEQAGAEFSTPGYWVDQVRKPVRFAAGIRTLHELGTGFFLELGPGGALAAAVPASVEGAVAAPALPRDKPEVDSVLAAVGQAYVRGASVHWDGVFHGTDAQLVELPTYPFQRKRYWAGATSTQQLPRYRVEWQPVADPAGTCSVLAVGPAGHPWLSSFPAVASPAAVVCFHSSPGQVLEVARQYPGCPLWLATTGDTPGDAMLEGLGRVIGLEHPGSWGGLVNLPADPTGQAVARLHGVIADGREDDVAVRDSGVVARRLVQVTDVVPRRRWQPRGTVLVTGGSGSLATHLARWLVDNGAERVVLASRSGRVDPDLSSVTGVACDVADRAAVRGLVSSIVNLTSVFHAAGVAVTRPVSALTAAEFAEETEAKVRGADNLDAVLDRPLDAFVLFSSIAGVWGSAGQGSYAAANAYLDRLAETRRARGLTATSIAWGPWTSGMGGGSDTLRRHGLRPMPPETALAELQRTLDADQTTVVVADVDWDRFGSLYTAARPRPLISALYAPQPVEHAPTATASLELVRAHLARVLGYDSAHDVQPGRNFHELGFDSVTAVEFRDQLGKALGRDLPATLVFDHPTPEALASWLSDGSVQRTDDVTAASAEPIAIVAMSCRYPGGIRTPEQLWEFVEASGDAIGAFPADRGWDLDRLFDPDPDTPGRSYVRHGGFLDDAAGFDAGFFGIGPHEALAMDPQQRLLLEVSWEALERAGLDVGSLRGSRTGVFVGCGHQDYAGAAVDAALEGHVVTGNSASVVSGRLAYTFGLEGPAVTVDTACSSSLVAIHLAAQSLKSGECSLALAAGVTVMATPDAFVMFSRQRALAPDGKCKPFAATADGTNWSEGVGVVVLERLSDAQRHGHTVLAVLRGSAINSDGASNGLTAPSASAQQRVIRQALATAGLSTKDIDVVEAHGTGTALGDPIEARALAATYGQGRDRPLWLGSVKSNIGHTQAASGVAGVIKMVQAMRHESLPRTLHADEPTPHADWTTLRLLTEPVPWPRAGGARLAAVSSFGVSGTNAHVILEQPPLPEPEPEPVDGPALWVLSARSREALRQQADRLRAQDFHPQDVAVTLATTRRSHEYRAAIAGTSRDEFVSGLEGLRAGRAVNAERVAFLFPGQGSQWLGMAADLMTSSPVFARRMHGCAEALAPYVDWQLIDVLNDEAALRRVDVIQPVLFAVMVSLAEVWQSWGVRPDVVIGHSQGEIAAACVAGMLSLPDAARVVALRSRALAEVAGSGGMLAVALSPEQINGPGLSIAAVNGPRSTVVSGAVDAIEDFAAACERDGVRVRRVEVDYASHSAQVDAIRARLLADLAPIEPRQGHTRLLSTVTGEPVDGTGLTADYWFRNLRETVLFADTVRAAVLDGHRCLVEVSPHPVLTIGVQEVIDDLGADASIVASLRRGDGGKQRMVSALGEAYVAGADPDWKAFFAGSGGRVVDLPTYAFQHERFWLAGRGRTRTPDEHPILRSTAELVDGGQVVLAGDLSPTQQPWLADHQVAGQTLFPGTGFVEMAAYAGDRLGCPRIDELVLHQPLILTGPVRIQVTVRAPDSGRRRFTVHSRQDDAWVEHASGALVPSRAVEAIGTWPVLAETSGLYERLADAGLRYGPAFQGVRAAVQHGDTVFADVTVPVDGEFMVHPALLDATLHAAGLNGGSEAALPFSWSGVELRRTSSKSLRARLSLTDSGIALVATDESGLPVCTAELVTLRPIATGYARPDSMYRVEWLPAGNAGTAGSVGTAGNVTTIAPANVREALTAVQEAITAGTRLAVVTRGAVHTGTPDPDAAAVWGLVRSAQAEHPGRFLLMDTDADTVPTASDEPQVCVRDGVTLVPRLTRVALTGEQWQPKGTVLITGGTGMVGTAVARHLAGRGATKIVLVSRSGVADVSGIDADVEVVACDVADQAAMAKVLAAHPPTVVVHAAGLLDDHPVADLTAEHLDRVLRPKVDGARVLRELTRDLDLSAFVLCSAAAGVFGAPGQANYAAANAALDALAHTWRAEGVPVTSLAWGFWESRSGMTGHLSDADLAAMRAGGVVALSTPEALALFDAALATGEPALVPIRLDLTALRQDTAPVMLRSLVRAPAKQRVDFAGLPDEDRARALLDLVRGQAADVLGHSSSSAIPAGRGFTDLGFDSLFAVRLRNRIAELTGLTLPATVVFDHPTPTALAGHLTGLLARPAGPSELDTLAARITELASTQRDAVAARLRELLTGIDEDQDVLAASDDDLFDILDNELGTR</sequence>
<dbReference type="InterPro" id="IPR013968">
    <property type="entry name" value="PKS_KR"/>
</dbReference>
<dbReference type="SMART" id="SM00822">
    <property type="entry name" value="PKS_KR"/>
    <property type="match status" value="4"/>
</dbReference>
<evidence type="ECO:0000259" key="15">
    <source>
        <dbReference type="PROSITE" id="PS50075"/>
    </source>
</evidence>
<keyword evidence="6" id="KW-0045">Antibiotic biosynthesis</keyword>
<dbReference type="GO" id="GO:0047879">
    <property type="term" value="F:erythronolide synthase activity"/>
    <property type="evidence" value="ECO:0007669"/>
    <property type="project" value="UniProtKB-EC"/>
</dbReference>
<feature type="region of interest" description="N-terminal hotdog fold" evidence="14">
    <location>
        <begin position="5343"/>
        <end position="5460"/>
    </location>
</feature>
<organism evidence="18 19">
    <name type="scientific">Kibdelosporangium phytohabitans</name>
    <dbReference type="NCBI Taxonomy" id="860235"/>
    <lineage>
        <taxon>Bacteria</taxon>
        <taxon>Bacillati</taxon>
        <taxon>Actinomycetota</taxon>
        <taxon>Actinomycetes</taxon>
        <taxon>Pseudonocardiales</taxon>
        <taxon>Pseudonocardiaceae</taxon>
        <taxon>Kibdelosporangium</taxon>
    </lineage>
</organism>
<dbReference type="PANTHER" id="PTHR43775">
    <property type="entry name" value="FATTY ACID SYNTHASE"/>
    <property type="match status" value="1"/>
</dbReference>
<keyword evidence="8" id="KW-0012">Acyltransferase</keyword>
<name>A0A0N9I200_9PSEU</name>
<dbReference type="InterPro" id="IPR016035">
    <property type="entry name" value="Acyl_Trfase/lysoPLipase"/>
</dbReference>
<feature type="active site" description="Proton acceptor; for dehydratase activity" evidence="14">
    <location>
        <position position="916"/>
    </location>
</feature>
<gene>
    <name evidence="18" type="ORF">AOZ06_26000</name>
</gene>
<evidence type="ECO:0000313" key="18">
    <source>
        <dbReference type="EMBL" id="ALG09889.1"/>
    </source>
</evidence>
<dbReference type="SUPFAM" id="SSF47336">
    <property type="entry name" value="ACP-like"/>
    <property type="match status" value="4"/>
</dbReference>
<dbReference type="PROSITE" id="PS52004">
    <property type="entry name" value="KS3_2"/>
    <property type="match status" value="4"/>
</dbReference>
<dbReference type="CDD" id="cd08952">
    <property type="entry name" value="KR_1_SDR_x"/>
    <property type="match status" value="1"/>
</dbReference>
<dbReference type="Pfam" id="PF02801">
    <property type="entry name" value="Ketoacyl-synt_C"/>
    <property type="match status" value="4"/>
</dbReference>
<evidence type="ECO:0000256" key="1">
    <source>
        <dbReference type="ARBA" id="ARBA00001957"/>
    </source>
</evidence>